<dbReference type="PANTHER" id="PTHR38011:SF7">
    <property type="entry name" value="2,5-DIAMINO-6-RIBOSYLAMINO-4(3H)-PYRIMIDINONE 5'-PHOSPHATE REDUCTASE"/>
    <property type="match status" value="1"/>
</dbReference>
<comment type="function">
    <text evidence="1 14">Converts 2,5-diamino-6-(ribosylamino)-4(3h)-pyrimidinone 5'-phosphate into 5-amino-6-(ribosylamino)-2,4(1h,3h)-pyrimidinedione 5'-phosphate.</text>
</comment>
<proteinExistence type="inferred from homology"/>
<comment type="caution">
    <text evidence="16">The sequence shown here is derived from an EMBL/GenBank/DDBJ whole genome shotgun (WGS) entry which is preliminary data.</text>
</comment>
<dbReference type="PROSITE" id="PS00903">
    <property type="entry name" value="CYT_DCMP_DEAMINASES_1"/>
    <property type="match status" value="1"/>
</dbReference>
<dbReference type="InterPro" id="IPR002734">
    <property type="entry name" value="RibDG_C"/>
</dbReference>
<dbReference type="Gene3D" id="3.40.140.10">
    <property type="entry name" value="Cytidine Deaminase, domain 2"/>
    <property type="match status" value="1"/>
</dbReference>
<comment type="similarity">
    <text evidence="4 14">In the N-terminal section; belongs to the cytidine and deoxycytidylate deaminase family.</text>
</comment>
<dbReference type="EC" id="1.1.1.193" evidence="14"/>
<keyword evidence="11" id="KW-0511">Multifunctional enzyme</keyword>
<keyword evidence="9 14" id="KW-0521">NADP</keyword>
<organism evidence="16 17">
    <name type="scientific">Microcoleus asticus IPMA8</name>
    <dbReference type="NCBI Taxonomy" id="2563858"/>
    <lineage>
        <taxon>Bacteria</taxon>
        <taxon>Bacillati</taxon>
        <taxon>Cyanobacteriota</taxon>
        <taxon>Cyanophyceae</taxon>
        <taxon>Oscillatoriophycideae</taxon>
        <taxon>Oscillatoriales</taxon>
        <taxon>Microcoleaceae</taxon>
        <taxon>Microcoleus</taxon>
        <taxon>Microcoleus asticus</taxon>
    </lineage>
</organism>
<keyword evidence="7 14" id="KW-0479">Metal-binding</keyword>
<keyword evidence="6 14" id="KW-0686">Riboflavin biosynthesis</keyword>
<name>A0ABX2CT87_9CYAN</name>
<evidence type="ECO:0000256" key="10">
    <source>
        <dbReference type="ARBA" id="ARBA00023002"/>
    </source>
</evidence>
<dbReference type="Pfam" id="PF01872">
    <property type="entry name" value="RibD_C"/>
    <property type="match status" value="1"/>
</dbReference>
<evidence type="ECO:0000256" key="8">
    <source>
        <dbReference type="ARBA" id="ARBA00022833"/>
    </source>
</evidence>
<comment type="catalytic activity">
    <reaction evidence="13 14">
        <text>2,5-diamino-6-hydroxy-4-(5-phosphoribosylamino)-pyrimidine + H2O + H(+) = 5-amino-6-(5-phospho-D-ribosylamino)uracil + NH4(+)</text>
        <dbReference type="Rhea" id="RHEA:21868"/>
        <dbReference type="ChEBI" id="CHEBI:15377"/>
        <dbReference type="ChEBI" id="CHEBI:15378"/>
        <dbReference type="ChEBI" id="CHEBI:28938"/>
        <dbReference type="ChEBI" id="CHEBI:58453"/>
        <dbReference type="ChEBI" id="CHEBI:58614"/>
        <dbReference type="EC" id="3.5.4.26"/>
    </reaction>
</comment>
<dbReference type="EC" id="3.5.4.26" evidence="14"/>
<comment type="cofactor">
    <cofactor evidence="14">
        <name>Zn(2+)</name>
        <dbReference type="ChEBI" id="CHEBI:29105"/>
    </cofactor>
    <text evidence="14">Binds 1 zinc ion.</text>
</comment>
<dbReference type="InterPro" id="IPR024072">
    <property type="entry name" value="DHFR-like_dom_sf"/>
</dbReference>
<comment type="catalytic activity">
    <reaction evidence="12 14">
        <text>5-amino-6-(5-phospho-D-ribitylamino)uracil + NADP(+) = 5-amino-6-(5-phospho-D-ribosylamino)uracil + NADPH + H(+)</text>
        <dbReference type="Rhea" id="RHEA:17845"/>
        <dbReference type="ChEBI" id="CHEBI:15378"/>
        <dbReference type="ChEBI" id="CHEBI:57783"/>
        <dbReference type="ChEBI" id="CHEBI:58349"/>
        <dbReference type="ChEBI" id="CHEBI:58421"/>
        <dbReference type="ChEBI" id="CHEBI:58453"/>
        <dbReference type="EC" id="1.1.1.193"/>
    </reaction>
</comment>
<reference evidence="16 17" key="1">
    <citation type="journal article" date="2020" name="Sci. Rep.">
        <title>A novel cyanobacterial geosmin producer, revising GeoA distribution and dispersion patterns in Bacteria.</title>
        <authorList>
            <person name="Churro C."/>
            <person name="Semedo-Aguiar A.P."/>
            <person name="Silva A.D."/>
            <person name="Pereira-Leal J.B."/>
            <person name="Leite R.B."/>
        </authorList>
    </citation>
    <scope>NUCLEOTIDE SEQUENCE [LARGE SCALE GENOMIC DNA]</scope>
    <source>
        <strain evidence="16 17">IPMA8</strain>
    </source>
</reference>
<evidence type="ECO:0000256" key="2">
    <source>
        <dbReference type="ARBA" id="ARBA00004882"/>
    </source>
</evidence>
<dbReference type="Pfam" id="PF00383">
    <property type="entry name" value="dCMP_cyt_deam_1"/>
    <property type="match status" value="1"/>
</dbReference>
<evidence type="ECO:0000256" key="12">
    <source>
        <dbReference type="ARBA" id="ARBA00049861"/>
    </source>
</evidence>
<comment type="similarity">
    <text evidence="5 14">In the C-terminal section; belongs to the HTP reductase family.</text>
</comment>
<keyword evidence="14" id="KW-0378">Hydrolase</keyword>
<evidence type="ECO:0000313" key="17">
    <source>
        <dbReference type="Proteomes" id="UP000702425"/>
    </source>
</evidence>
<evidence type="ECO:0000256" key="5">
    <source>
        <dbReference type="ARBA" id="ARBA00007417"/>
    </source>
</evidence>
<dbReference type="PANTHER" id="PTHR38011">
    <property type="entry name" value="DIHYDROFOLATE REDUCTASE FAMILY PROTEIN (AFU_ORTHOLOGUE AFUA_8G06820)"/>
    <property type="match status" value="1"/>
</dbReference>
<dbReference type="PROSITE" id="PS51747">
    <property type="entry name" value="CYT_DCMP_DEAMINASES_2"/>
    <property type="match status" value="1"/>
</dbReference>
<accession>A0ABX2CT87</accession>
<comment type="pathway">
    <text evidence="2 14">Cofactor biosynthesis; riboflavin biosynthesis; 5-amino-6-(D-ribitylamino)uracil from GTP: step 2/4.</text>
</comment>
<dbReference type="InterPro" id="IPR002125">
    <property type="entry name" value="CMP_dCMP_dom"/>
</dbReference>
<dbReference type="Proteomes" id="UP000702425">
    <property type="component" value="Unassembled WGS sequence"/>
</dbReference>
<dbReference type="SUPFAM" id="SSF53927">
    <property type="entry name" value="Cytidine deaminase-like"/>
    <property type="match status" value="1"/>
</dbReference>
<evidence type="ECO:0000256" key="7">
    <source>
        <dbReference type="ARBA" id="ARBA00022723"/>
    </source>
</evidence>
<evidence type="ECO:0000256" key="3">
    <source>
        <dbReference type="ARBA" id="ARBA00004910"/>
    </source>
</evidence>
<dbReference type="InterPro" id="IPR050765">
    <property type="entry name" value="Riboflavin_Biosynth_HTPR"/>
</dbReference>
<evidence type="ECO:0000313" key="16">
    <source>
        <dbReference type="EMBL" id="NQE33559.1"/>
    </source>
</evidence>
<keyword evidence="10 14" id="KW-0560">Oxidoreductase</keyword>
<dbReference type="InterPro" id="IPR011549">
    <property type="entry name" value="RibD_C"/>
</dbReference>
<evidence type="ECO:0000256" key="9">
    <source>
        <dbReference type="ARBA" id="ARBA00022857"/>
    </source>
</evidence>
<dbReference type="NCBIfam" id="TIGR00227">
    <property type="entry name" value="ribD_Cterm"/>
    <property type="match status" value="1"/>
</dbReference>
<dbReference type="PIRSF" id="PIRSF006769">
    <property type="entry name" value="RibD"/>
    <property type="match status" value="1"/>
</dbReference>
<dbReference type="InterPro" id="IPR004794">
    <property type="entry name" value="Eubact_RibD"/>
</dbReference>
<dbReference type="NCBIfam" id="TIGR00326">
    <property type="entry name" value="eubact_ribD"/>
    <property type="match status" value="1"/>
</dbReference>
<dbReference type="InterPro" id="IPR016192">
    <property type="entry name" value="APOBEC/CMP_deaminase_Zn-bd"/>
</dbReference>
<dbReference type="SUPFAM" id="SSF53597">
    <property type="entry name" value="Dihydrofolate reductase-like"/>
    <property type="match status" value="1"/>
</dbReference>
<evidence type="ECO:0000256" key="1">
    <source>
        <dbReference type="ARBA" id="ARBA00002151"/>
    </source>
</evidence>
<feature type="domain" description="CMP/dCMP-type deaminase" evidence="15">
    <location>
        <begin position="32"/>
        <end position="154"/>
    </location>
</feature>
<dbReference type="CDD" id="cd01284">
    <property type="entry name" value="Riboflavin_deaminase-reductase"/>
    <property type="match status" value="1"/>
</dbReference>
<keyword evidence="17" id="KW-1185">Reference proteome</keyword>
<dbReference type="EMBL" id="SRRZ01000016">
    <property type="protein sequence ID" value="NQE33559.1"/>
    <property type="molecule type" value="Genomic_DNA"/>
</dbReference>
<dbReference type="InterPro" id="IPR016193">
    <property type="entry name" value="Cytidine_deaminase-like"/>
</dbReference>
<dbReference type="Gene3D" id="3.40.430.10">
    <property type="entry name" value="Dihydrofolate Reductase, subunit A"/>
    <property type="match status" value="1"/>
</dbReference>
<evidence type="ECO:0000256" key="11">
    <source>
        <dbReference type="ARBA" id="ARBA00023268"/>
    </source>
</evidence>
<evidence type="ECO:0000256" key="4">
    <source>
        <dbReference type="ARBA" id="ARBA00005259"/>
    </source>
</evidence>
<protein>
    <recommendedName>
        <fullName evidence="14">Riboflavin biosynthesis protein RibD</fullName>
    </recommendedName>
    <domain>
        <recommendedName>
            <fullName evidence="14">Diaminohydroxyphosphoribosylaminopyrimidine deaminase</fullName>
            <shortName evidence="14">DRAP deaminase</shortName>
            <ecNumber evidence="14">3.5.4.26</ecNumber>
        </recommendedName>
        <alternativeName>
            <fullName evidence="14">Riboflavin-specific deaminase</fullName>
        </alternativeName>
    </domain>
    <domain>
        <recommendedName>
            <fullName evidence="14">5-amino-6-(5-phosphoribosylamino)uracil reductase</fullName>
            <ecNumber evidence="14">1.1.1.193</ecNumber>
        </recommendedName>
        <alternativeName>
            <fullName evidence="14">HTP reductase</fullName>
        </alternativeName>
    </domain>
</protein>
<comment type="pathway">
    <text evidence="3 14">Cofactor biosynthesis; riboflavin biosynthesis; 5-amino-6-(D-ribitylamino)uracil from GTP: step 3/4.</text>
</comment>
<dbReference type="RefSeq" id="WP_172186234.1">
    <property type="nucleotide sequence ID" value="NZ_CAWPPK010000068.1"/>
</dbReference>
<evidence type="ECO:0000256" key="14">
    <source>
        <dbReference type="PIRNR" id="PIRNR006769"/>
    </source>
</evidence>
<sequence length="391" mass="41941">METFPADAQAIASLANRQQQGAKQLENSEVQEFDRAMMRRCIELARRALGKTAPNPLVGSVIVRDGKIVGEGFHPGAGQPHAEVFALREAGELAEGATVYVNLEPCNHYGRTPPCSEALVKAKVAKVVAGMVDPNPLVAGTGLTRLREAGIEVVAGVEGEACQKLNEAFVHRILYRRPLGILKYAMTLDGKIATSSGHSAWVTGEEARSEVHRVRVGCDAVIVGGNTVRLDNPLLTSHQPDRNNPLRVVMSRTLDLPKSAWLWETSVAATLVLTEPGVNPEFQEFLIAKGVEVVELSPLTPTNVMAYLYDRSFLSVLWECGGTLAAKAIAEGAVQKIMAFIAPKIVGGQAAPTPVGDLGFSAMTDALTLERVSWRAVGADCLVEGYLKIKD</sequence>
<evidence type="ECO:0000259" key="15">
    <source>
        <dbReference type="PROSITE" id="PS51747"/>
    </source>
</evidence>
<gene>
    <name evidence="16" type="primary">ribD</name>
    <name evidence="16" type="ORF">E5S67_01278</name>
</gene>
<evidence type="ECO:0000256" key="6">
    <source>
        <dbReference type="ARBA" id="ARBA00022619"/>
    </source>
</evidence>
<keyword evidence="8 14" id="KW-0862">Zinc</keyword>
<evidence type="ECO:0000256" key="13">
    <source>
        <dbReference type="ARBA" id="ARBA00049886"/>
    </source>
</evidence>